<evidence type="ECO:0000256" key="1">
    <source>
        <dbReference type="SAM" id="SignalP"/>
    </source>
</evidence>
<dbReference type="RefSeq" id="WP_043145036.1">
    <property type="nucleotide sequence ID" value="NZ_QAEF01000025.1"/>
</dbReference>
<sequence length="231" mass="26169">MRIALFALLILTACGRSATPNETAFLRAFHGDDIDPKRIRLIDGNPAGAVTYDIPVRPRTTCQERIWPPITKTRTVTVSPAATVLFNKVLLRDDVYREDFLAGYPDRIDLFDAMLFAHEATHVWQWQNRKLTGYHPLKAAQEHSASKDPYLFDTEATRDFLSFGYEQQGSIVEEYVCCRLLDPNAPRTARLRGMIGKYMPVDRLDAAIDRPTVILPWKGAQTTGICRRTDG</sequence>
<dbReference type="Proteomes" id="UP000030960">
    <property type="component" value="Unassembled WGS sequence"/>
</dbReference>
<accession>A0A0B3RWN9</accession>
<name>A0A0B3RWN9_9RHOB</name>
<feature type="signal peptide" evidence="1">
    <location>
        <begin position="1"/>
        <end position="18"/>
    </location>
</feature>
<proteinExistence type="predicted"/>
<dbReference type="PATRIC" id="fig|1515334.3.peg.4236"/>
<keyword evidence="1" id="KW-0732">Signal</keyword>
<reference evidence="2 3" key="1">
    <citation type="submission" date="2014-10" db="EMBL/GenBank/DDBJ databases">
        <title>Genome sequence of Ponticoccus sp. strain UMTAT08 isolated from clonal culture of toxic dinoflagellate Alexandrium tamiyavanichii.</title>
        <authorList>
            <person name="Gan H.Y."/>
            <person name="Muhd D.-D."/>
            <person name="Mohd Noor M.E."/>
            <person name="Yeong Y.S."/>
            <person name="Usup G."/>
        </authorList>
    </citation>
    <scope>NUCLEOTIDE SEQUENCE [LARGE SCALE GENOMIC DNA]</scope>
    <source>
        <strain evidence="2 3">UMTAT08</strain>
    </source>
</reference>
<feature type="chain" id="PRO_5002097982" evidence="1">
    <location>
        <begin position="19"/>
        <end position="231"/>
    </location>
</feature>
<evidence type="ECO:0000313" key="2">
    <source>
        <dbReference type="EMBL" id="KHQ51168.1"/>
    </source>
</evidence>
<dbReference type="STRING" id="561184.SAMN05216376_12530"/>
<evidence type="ECO:0000313" key="3">
    <source>
        <dbReference type="Proteomes" id="UP000030960"/>
    </source>
</evidence>
<keyword evidence="3" id="KW-1185">Reference proteome</keyword>
<organism evidence="2 3">
    <name type="scientific">Mameliella alba</name>
    <dbReference type="NCBI Taxonomy" id="561184"/>
    <lineage>
        <taxon>Bacteria</taxon>
        <taxon>Pseudomonadati</taxon>
        <taxon>Pseudomonadota</taxon>
        <taxon>Alphaproteobacteria</taxon>
        <taxon>Rhodobacterales</taxon>
        <taxon>Roseobacteraceae</taxon>
        <taxon>Mameliella</taxon>
    </lineage>
</organism>
<gene>
    <name evidence="2" type="ORF">OA50_04199</name>
</gene>
<dbReference type="EMBL" id="JSUQ01000019">
    <property type="protein sequence ID" value="KHQ51168.1"/>
    <property type="molecule type" value="Genomic_DNA"/>
</dbReference>
<comment type="caution">
    <text evidence="2">The sequence shown here is derived from an EMBL/GenBank/DDBJ whole genome shotgun (WGS) entry which is preliminary data.</text>
</comment>
<protein>
    <submittedName>
        <fullName evidence="2">Putative lipoprotein</fullName>
    </submittedName>
</protein>
<dbReference type="AlphaFoldDB" id="A0A0B3RWN9"/>
<dbReference type="OrthoDB" id="8686772at2"/>
<keyword evidence="2" id="KW-0449">Lipoprotein</keyword>